<organism evidence="3 4">
    <name type="scientific">Tectimicrobiota bacterium</name>
    <dbReference type="NCBI Taxonomy" id="2528274"/>
    <lineage>
        <taxon>Bacteria</taxon>
        <taxon>Pseudomonadati</taxon>
        <taxon>Nitrospinota/Tectimicrobiota group</taxon>
        <taxon>Candidatus Tectimicrobiota</taxon>
    </lineage>
</organism>
<proteinExistence type="predicted"/>
<dbReference type="InterPro" id="IPR019920">
    <property type="entry name" value="F420-binding_dom_put"/>
</dbReference>
<reference evidence="3" key="1">
    <citation type="submission" date="2020-07" db="EMBL/GenBank/DDBJ databases">
        <title>Huge and variable diversity of episymbiotic CPR bacteria and DPANN archaea in groundwater ecosystems.</title>
        <authorList>
            <person name="He C.Y."/>
            <person name="Keren R."/>
            <person name="Whittaker M."/>
            <person name="Farag I.F."/>
            <person name="Doudna J."/>
            <person name="Cate J.H.D."/>
            <person name="Banfield J.F."/>
        </authorList>
    </citation>
    <scope>NUCLEOTIDE SEQUENCE</scope>
    <source>
        <strain evidence="3">NC_groundwater_717_Ag_S-0.2um_59_8</strain>
    </source>
</reference>
<dbReference type="GO" id="GO:0016627">
    <property type="term" value="F:oxidoreductase activity, acting on the CH-CH group of donors"/>
    <property type="evidence" value="ECO:0007669"/>
    <property type="project" value="TreeGrafter"/>
</dbReference>
<evidence type="ECO:0000259" key="2">
    <source>
        <dbReference type="Pfam" id="PF01243"/>
    </source>
</evidence>
<dbReference type="NCBIfam" id="TIGR03618">
    <property type="entry name" value="Rv1155_F420"/>
    <property type="match status" value="1"/>
</dbReference>
<feature type="domain" description="Pyridoxamine 5'-phosphate oxidase N-terminal" evidence="2">
    <location>
        <begin position="4"/>
        <end position="131"/>
    </location>
</feature>
<dbReference type="GO" id="GO:0070967">
    <property type="term" value="F:coenzyme F420 binding"/>
    <property type="evidence" value="ECO:0007669"/>
    <property type="project" value="TreeGrafter"/>
</dbReference>
<dbReference type="Pfam" id="PF01243">
    <property type="entry name" value="PNPOx_N"/>
    <property type="match status" value="1"/>
</dbReference>
<dbReference type="InterPro" id="IPR012349">
    <property type="entry name" value="Split_barrel_FMN-bd"/>
</dbReference>
<evidence type="ECO:0000313" key="4">
    <source>
        <dbReference type="Proteomes" id="UP000741360"/>
    </source>
</evidence>
<evidence type="ECO:0000313" key="3">
    <source>
        <dbReference type="EMBL" id="MBI3014514.1"/>
    </source>
</evidence>
<gene>
    <name evidence="3" type="ORF">HYY65_05510</name>
</gene>
<dbReference type="InterPro" id="IPR052019">
    <property type="entry name" value="F420H2_bilvrd_red/Heme_oxyg"/>
</dbReference>
<protein>
    <submittedName>
        <fullName evidence="3">PPOX class F420-dependent oxidoreductase</fullName>
    </submittedName>
</protein>
<dbReference type="PANTHER" id="PTHR35176">
    <property type="entry name" value="HEME OXYGENASE HI_0854-RELATED"/>
    <property type="match status" value="1"/>
</dbReference>
<dbReference type="EMBL" id="JACPSX010000099">
    <property type="protein sequence ID" value="MBI3014514.1"/>
    <property type="molecule type" value="Genomic_DNA"/>
</dbReference>
<keyword evidence="1" id="KW-0560">Oxidoreductase</keyword>
<dbReference type="InterPro" id="IPR011576">
    <property type="entry name" value="Pyridox_Oxase_N"/>
</dbReference>
<accession>A0A932M099</accession>
<dbReference type="PANTHER" id="PTHR35176:SF1">
    <property type="entry name" value="F420H(2)-DEPENDENT BILIVERDIN REDUCTASE"/>
    <property type="match status" value="1"/>
</dbReference>
<dbReference type="SUPFAM" id="SSF50475">
    <property type="entry name" value="FMN-binding split barrel"/>
    <property type="match status" value="1"/>
</dbReference>
<dbReference type="GO" id="GO:0005829">
    <property type="term" value="C:cytosol"/>
    <property type="evidence" value="ECO:0007669"/>
    <property type="project" value="TreeGrafter"/>
</dbReference>
<dbReference type="AlphaFoldDB" id="A0A932M099"/>
<sequence length="138" mass="15543">MTDSECRHFLREGTRTGKIATVRQDGPPNVVPIWFALDGEDLVFTTWHESVKAKNMRRDPRVCICVDDERPPFAYVQIEGTAEFSEVPGDLLYWATRIAGRYTGSQAEAYGKRNSAQGEVLVRVHPTRMTGVKDVAGW</sequence>
<name>A0A932M099_UNCTE</name>
<comment type="caution">
    <text evidence="3">The sequence shown here is derived from an EMBL/GenBank/DDBJ whole genome shotgun (WGS) entry which is preliminary data.</text>
</comment>
<evidence type="ECO:0000256" key="1">
    <source>
        <dbReference type="ARBA" id="ARBA00023002"/>
    </source>
</evidence>
<dbReference type="Gene3D" id="2.30.110.10">
    <property type="entry name" value="Electron Transport, Fmn-binding Protein, Chain A"/>
    <property type="match status" value="1"/>
</dbReference>
<dbReference type="Proteomes" id="UP000741360">
    <property type="component" value="Unassembled WGS sequence"/>
</dbReference>